<dbReference type="SUPFAM" id="SSF103473">
    <property type="entry name" value="MFS general substrate transporter"/>
    <property type="match status" value="2"/>
</dbReference>
<dbReference type="InterPro" id="IPR036259">
    <property type="entry name" value="MFS_trans_sf"/>
</dbReference>
<dbReference type="AlphaFoldDB" id="A0A8J2SYA6"/>
<protein>
    <submittedName>
        <fullName evidence="7">Uncharacterized protein</fullName>
    </submittedName>
</protein>
<evidence type="ECO:0000256" key="1">
    <source>
        <dbReference type="ARBA" id="ARBA00004141"/>
    </source>
</evidence>
<dbReference type="GO" id="GO:0022857">
    <property type="term" value="F:transmembrane transporter activity"/>
    <property type="evidence" value="ECO:0007669"/>
    <property type="project" value="InterPro"/>
</dbReference>
<feature type="transmembrane region" description="Helical" evidence="6">
    <location>
        <begin position="287"/>
        <end position="311"/>
    </location>
</feature>
<keyword evidence="5 6" id="KW-0472">Membrane</keyword>
<comment type="caution">
    <text evidence="7">The sequence shown here is derived from an EMBL/GenBank/DDBJ whole genome shotgun (WGS) entry which is preliminary data.</text>
</comment>
<evidence type="ECO:0000256" key="3">
    <source>
        <dbReference type="ARBA" id="ARBA00022692"/>
    </source>
</evidence>
<evidence type="ECO:0000256" key="2">
    <source>
        <dbReference type="ARBA" id="ARBA00022448"/>
    </source>
</evidence>
<evidence type="ECO:0000256" key="5">
    <source>
        <dbReference type="ARBA" id="ARBA00023136"/>
    </source>
</evidence>
<feature type="transmembrane region" description="Helical" evidence="6">
    <location>
        <begin position="198"/>
        <end position="217"/>
    </location>
</feature>
<proteinExistence type="predicted"/>
<keyword evidence="2" id="KW-0813">Transport</keyword>
<reference evidence="7" key="1">
    <citation type="submission" date="2021-11" db="EMBL/GenBank/DDBJ databases">
        <authorList>
            <consortium name="Genoscope - CEA"/>
            <person name="William W."/>
        </authorList>
    </citation>
    <scope>NUCLEOTIDE SEQUENCE</scope>
</reference>
<evidence type="ECO:0000313" key="8">
    <source>
        <dbReference type="Proteomes" id="UP000789595"/>
    </source>
</evidence>
<feature type="transmembrane region" description="Helical" evidence="6">
    <location>
        <begin position="105"/>
        <end position="129"/>
    </location>
</feature>
<dbReference type="GO" id="GO:0016020">
    <property type="term" value="C:membrane"/>
    <property type="evidence" value="ECO:0007669"/>
    <property type="project" value="UniProtKB-SubCell"/>
</dbReference>
<feature type="transmembrane region" description="Helical" evidence="6">
    <location>
        <begin position="352"/>
        <end position="373"/>
    </location>
</feature>
<keyword evidence="8" id="KW-1185">Reference proteome</keyword>
<name>A0A8J2SYA6_9STRA</name>
<keyword evidence="3 6" id="KW-0812">Transmembrane</keyword>
<dbReference type="Proteomes" id="UP000789595">
    <property type="component" value="Unassembled WGS sequence"/>
</dbReference>
<dbReference type="PANTHER" id="PTHR23504:SF15">
    <property type="entry name" value="MAJOR FACILITATOR SUPERFAMILY (MFS) PROFILE DOMAIN-CONTAINING PROTEIN"/>
    <property type="match status" value="1"/>
</dbReference>
<feature type="transmembrane region" description="Helical" evidence="6">
    <location>
        <begin position="414"/>
        <end position="439"/>
    </location>
</feature>
<feature type="transmembrane region" description="Helical" evidence="6">
    <location>
        <begin position="379"/>
        <end position="402"/>
    </location>
</feature>
<feature type="transmembrane region" description="Helical" evidence="6">
    <location>
        <begin position="40"/>
        <end position="61"/>
    </location>
</feature>
<feature type="transmembrane region" description="Helical" evidence="6">
    <location>
        <begin position="223"/>
        <end position="241"/>
    </location>
</feature>
<gene>
    <name evidence="7" type="ORF">PECAL_5P23540</name>
</gene>
<evidence type="ECO:0000256" key="4">
    <source>
        <dbReference type="ARBA" id="ARBA00022989"/>
    </source>
</evidence>
<comment type="subcellular location">
    <subcellularLocation>
        <location evidence="1">Membrane</location>
        <topology evidence="1">Multi-pass membrane protein</topology>
    </subcellularLocation>
</comment>
<feature type="transmembrane region" description="Helical" evidence="6">
    <location>
        <begin position="451"/>
        <end position="471"/>
    </location>
</feature>
<sequence length="497" mass="52132">MSSKETEGLLAGSVEQAYLENRSAGGKRRTEALGALQAMYVFQFCGSLAYGMWAVISPYFLEARGYSTVGAANMYTMAWVAYNVGQIIMSPIAGDIADGHGRRPVFLASAFVVTIFFLTFVYPASWWWITGSFFQGAADVSWGLANAVVVDCVGQGVVPGGAEDWAPIRAFRAVATGLRHDTLDDNVRQELAVAMESVWILGGAGALVGSALAYPVWTYFNDGAAMAFPGVFYATLLWFAYEKFPETRPDQAAAQRLDSPAAVGAAIRDGIASQAEAIPLVLRDRRAAWLVGSYFTLYVVMTGLLNIGIYWGQATFGWGIESGTVFTCLSIAAPFVGAVAASAALFPSSLRYARSVALLLALSIVGSLAVGFLDDSAAALTLVPLATVGWGVFPTLTALLTPEASGDQQGHLQGTLLCALWATTNVGGLVGLGLYLLVYNATAGAAPPTGSAVWLLSAGGMAIAALCALAAGEPEQEAFSLVKFVRSGRVSVPDANI</sequence>
<feature type="transmembrane region" description="Helical" evidence="6">
    <location>
        <begin position="73"/>
        <end position="93"/>
    </location>
</feature>
<dbReference type="EMBL" id="CAKKNE010000005">
    <property type="protein sequence ID" value="CAH0377834.1"/>
    <property type="molecule type" value="Genomic_DNA"/>
</dbReference>
<organism evidence="7 8">
    <name type="scientific">Pelagomonas calceolata</name>
    <dbReference type="NCBI Taxonomy" id="35677"/>
    <lineage>
        <taxon>Eukaryota</taxon>
        <taxon>Sar</taxon>
        <taxon>Stramenopiles</taxon>
        <taxon>Ochrophyta</taxon>
        <taxon>Pelagophyceae</taxon>
        <taxon>Pelagomonadales</taxon>
        <taxon>Pelagomonadaceae</taxon>
        <taxon>Pelagomonas</taxon>
    </lineage>
</organism>
<evidence type="ECO:0000256" key="6">
    <source>
        <dbReference type="SAM" id="Phobius"/>
    </source>
</evidence>
<dbReference type="PANTHER" id="PTHR23504">
    <property type="entry name" value="MAJOR FACILITATOR SUPERFAMILY DOMAIN-CONTAINING PROTEIN 10"/>
    <property type="match status" value="1"/>
</dbReference>
<evidence type="ECO:0000313" key="7">
    <source>
        <dbReference type="EMBL" id="CAH0377834.1"/>
    </source>
</evidence>
<dbReference type="InterPro" id="IPR011701">
    <property type="entry name" value="MFS"/>
</dbReference>
<feature type="transmembrane region" description="Helical" evidence="6">
    <location>
        <begin position="323"/>
        <end position="345"/>
    </location>
</feature>
<dbReference type="Pfam" id="PF07690">
    <property type="entry name" value="MFS_1"/>
    <property type="match status" value="1"/>
</dbReference>
<dbReference type="Gene3D" id="1.20.1250.20">
    <property type="entry name" value="MFS general substrate transporter like domains"/>
    <property type="match status" value="1"/>
</dbReference>
<accession>A0A8J2SYA6</accession>
<keyword evidence="4 6" id="KW-1133">Transmembrane helix</keyword>